<keyword evidence="4" id="KW-0472">Membrane</keyword>
<dbReference type="InterPro" id="IPR036615">
    <property type="entry name" value="Mur_ligase_C_dom_sf"/>
</dbReference>
<dbReference type="InterPro" id="IPR051046">
    <property type="entry name" value="MurCDEF_CellWall_CoF430Synth"/>
</dbReference>
<feature type="transmembrane region" description="Helical" evidence="4">
    <location>
        <begin position="88"/>
        <end position="110"/>
    </location>
</feature>
<dbReference type="Gene3D" id="3.90.190.20">
    <property type="entry name" value="Mur ligase, C-terminal domain"/>
    <property type="match status" value="1"/>
</dbReference>
<evidence type="ECO:0000256" key="1">
    <source>
        <dbReference type="ARBA" id="ARBA00022598"/>
    </source>
</evidence>
<dbReference type="SUPFAM" id="SSF53244">
    <property type="entry name" value="MurD-like peptide ligases, peptide-binding domain"/>
    <property type="match status" value="1"/>
</dbReference>
<dbReference type="GO" id="GO:0005524">
    <property type="term" value="F:ATP binding"/>
    <property type="evidence" value="ECO:0007669"/>
    <property type="project" value="UniProtKB-KW"/>
</dbReference>
<keyword evidence="1" id="KW-0436">Ligase</keyword>
<gene>
    <name evidence="6" type="ORF">A2954_04250</name>
</gene>
<dbReference type="EMBL" id="MGAG01000003">
    <property type="protein sequence ID" value="OGK42195.1"/>
    <property type="molecule type" value="Genomic_DNA"/>
</dbReference>
<evidence type="ECO:0000256" key="4">
    <source>
        <dbReference type="SAM" id="Phobius"/>
    </source>
</evidence>
<feature type="transmembrane region" description="Helical" evidence="4">
    <location>
        <begin position="6"/>
        <end position="25"/>
    </location>
</feature>
<keyword evidence="3" id="KW-0067">ATP-binding</keyword>
<dbReference type="AlphaFoldDB" id="A0A1F7IFR2"/>
<accession>A0A1F7IFR2</accession>
<dbReference type="InterPro" id="IPR013221">
    <property type="entry name" value="Mur_ligase_cen"/>
</dbReference>
<dbReference type="Pfam" id="PF08245">
    <property type="entry name" value="Mur_ligase_M"/>
    <property type="match status" value="1"/>
</dbReference>
<dbReference type="InterPro" id="IPR036565">
    <property type="entry name" value="Mur-like_cat_sf"/>
</dbReference>
<organism evidence="6 7">
    <name type="scientific">Candidatus Roizmanbacteria bacterium RIFCSPLOWO2_01_FULL_37_12</name>
    <dbReference type="NCBI Taxonomy" id="1802056"/>
    <lineage>
        <taxon>Bacteria</taxon>
        <taxon>Candidatus Roizmaniibacteriota</taxon>
    </lineage>
</organism>
<feature type="domain" description="Mur ligase central" evidence="5">
    <location>
        <begin position="139"/>
        <end position="277"/>
    </location>
</feature>
<feature type="transmembrane region" description="Helical" evidence="4">
    <location>
        <begin position="60"/>
        <end position="82"/>
    </location>
</feature>
<comment type="caution">
    <text evidence="6">The sequence shown here is derived from an EMBL/GenBank/DDBJ whole genome shotgun (WGS) entry which is preliminary data.</text>
</comment>
<proteinExistence type="predicted"/>
<sequence>MISIFLLIAGLTVYLLKSLDFIYLFQTKEYRVDRIMSFLNEENFLSLLYFRKIRMPGISLRNLLITQIIFLNSLLFTFFLLNQSQLNLLIFLLLTPPTAFLTMLLGVFISEIPVQIYRKKIIQQAKIKVAASDTVFIGITGSYGKTSTKEFLYQILSQKYKVAKTDKNNNSEIGVAISILKNLKPDTEYFIAELGAYRKGEIKATRELIHPKYGILTGIGNQHLGLFGSKENLLQAKAELLESLAKEGIAYINKDIKEWKYFADKTRVKKVFYSIKNLPFEIKTNLPGKHNLQNLLPCIALASHLGITKEQIQRVLINLKPVAGRLSFDKGINGSTILNDSYNSNIEGFSSAIETAQILKNFSKKLIMSRGLIELGVEKKQSYQTIINILYKTDLTLITTDNLFKSLDTKNKVRLFNNESLILNYIKEVMDNKTLLVVEGRFEPDTLHILFANN</sequence>
<evidence type="ECO:0000313" key="6">
    <source>
        <dbReference type="EMBL" id="OGK42195.1"/>
    </source>
</evidence>
<keyword evidence="2" id="KW-0547">Nucleotide-binding</keyword>
<dbReference type="Proteomes" id="UP000177698">
    <property type="component" value="Unassembled WGS sequence"/>
</dbReference>
<evidence type="ECO:0000256" key="2">
    <source>
        <dbReference type="ARBA" id="ARBA00022741"/>
    </source>
</evidence>
<dbReference type="Gene3D" id="3.40.1190.10">
    <property type="entry name" value="Mur-like, catalytic domain"/>
    <property type="match status" value="1"/>
</dbReference>
<dbReference type="PANTHER" id="PTHR43024:SF1">
    <property type="entry name" value="UDP-N-ACETYLMURAMOYL-TRIPEPTIDE--D-ALANYL-D-ALANINE LIGASE"/>
    <property type="match status" value="1"/>
</dbReference>
<evidence type="ECO:0000259" key="5">
    <source>
        <dbReference type="Pfam" id="PF08245"/>
    </source>
</evidence>
<name>A0A1F7IFR2_9BACT</name>
<dbReference type="GO" id="GO:0016881">
    <property type="term" value="F:acid-amino acid ligase activity"/>
    <property type="evidence" value="ECO:0007669"/>
    <property type="project" value="InterPro"/>
</dbReference>
<dbReference type="SUPFAM" id="SSF53623">
    <property type="entry name" value="MurD-like peptide ligases, catalytic domain"/>
    <property type="match status" value="1"/>
</dbReference>
<dbReference type="STRING" id="1802056.A2954_04250"/>
<evidence type="ECO:0000313" key="7">
    <source>
        <dbReference type="Proteomes" id="UP000177698"/>
    </source>
</evidence>
<protein>
    <recommendedName>
        <fullName evidence="5">Mur ligase central domain-containing protein</fullName>
    </recommendedName>
</protein>
<reference evidence="6 7" key="1">
    <citation type="journal article" date="2016" name="Nat. Commun.">
        <title>Thousands of microbial genomes shed light on interconnected biogeochemical processes in an aquifer system.</title>
        <authorList>
            <person name="Anantharaman K."/>
            <person name="Brown C.T."/>
            <person name="Hug L.A."/>
            <person name="Sharon I."/>
            <person name="Castelle C.J."/>
            <person name="Probst A.J."/>
            <person name="Thomas B.C."/>
            <person name="Singh A."/>
            <person name="Wilkins M.J."/>
            <person name="Karaoz U."/>
            <person name="Brodie E.L."/>
            <person name="Williams K.H."/>
            <person name="Hubbard S.S."/>
            <person name="Banfield J.F."/>
        </authorList>
    </citation>
    <scope>NUCLEOTIDE SEQUENCE [LARGE SCALE GENOMIC DNA]</scope>
</reference>
<evidence type="ECO:0000256" key="3">
    <source>
        <dbReference type="ARBA" id="ARBA00022840"/>
    </source>
</evidence>
<keyword evidence="4" id="KW-1133">Transmembrane helix</keyword>
<dbReference type="PANTHER" id="PTHR43024">
    <property type="entry name" value="UDP-N-ACETYLMURAMOYL-TRIPEPTIDE--D-ALANYL-D-ALANINE LIGASE"/>
    <property type="match status" value="1"/>
</dbReference>
<keyword evidence="4" id="KW-0812">Transmembrane</keyword>